<dbReference type="Proteomes" id="UP000034471">
    <property type="component" value="Unassembled WGS sequence"/>
</dbReference>
<proteinExistence type="predicted"/>
<feature type="region of interest" description="Disordered" evidence="1">
    <location>
        <begin position="1"/>
        <end position="23"/>
    </location>
</feature>
<sequence>MNNLTKNNLDKVEDKNPQGSNPRFDLKYFPQTDILANSMHKMFPEQSHENNTVLKAKEILGDKYTIEEVKSMLASYEYLINGWLEEYEKKILNKKTLKELLRDL</sequence>
<evidence type="ECO:0000313" key="2">
    <source>
        <dbReference type="EMBL" id="KKQ38440.1"/>
    </source>
</evidence>
<evidence type="ECO:0000256" key="1">
    <source>
        <dbReference type="SAM" id="MobiDB-lite"/>
    </source>
</evidence>
<name>A0A0G0HIN6_9BACT</name>
<comment type="caution">
    <text evidence="2">The sequence shown here is derived from an EMBL/GenBank/DDBJ whole genome shotgun (WGS) entry which is preliminary data.</text>
</comment>
<dbReference type="STRING" id="1618481.US54_C0010G0021"/>
<reference evidence="2 3" key="1">
    <citation type="journal article" date="2015" name="Nature">
        <title>rRNA introns, odd ribosomes, and small enigmatic genomes across a large radiation of phyla.</title>
        <authorList>
            <person name="Brown C.T."/>
            <person name="Hug L.A."/>
            <person name="Thomas B.C."/>
            <person name="Sharon I."/>
            <person name="Castelle C.J."/>
            <person name="Singh A."/>
            <person name="Wilkins M.J."/>
            <person name="Williams K.H."/>
            <person name="Banfield J.F."/>
        </authorList>
    </citation>
    <scope>NUCLEOTIDE SEQUENCE [LARGE SCALE GENOMIC DNA]</scope>
</reference>
<dbReference type="EMBL" id="LBTJ01000010">
    <property type="protein sequence ID" value="KKQ38440.1"/>
    <property type="molecule type" value="Genomic_DNA"/>
</dbReference>
<protein>
    <submittedName>
        <fullName evidence="2">Uncharacterized protein</fullName>
    </submittedName>
</protein>
<organism evidence="2 3">
    <name type="scientific">Candidatus Roizmanbacteria bacterium GW2011_GWA2_37_7</name>
    <dbReference type="NCBI Taxonomy" id="1618481"/>
    <lineage>
        <taxon>Bacteria</taxon>
        <taxon>Candidatus Roizmaniibacteriota</taxon>
    </lineage>
</organism>
<gene>
    <name evidence="2" type="ORF">US54_C0010G0021</name>
</gene>
<evidence type="ECO:0000313" key="3">
    <source>
        <dbReference type="Proteomes" id="UP000034471"/>
    </source>
</evidence>
<accession>A0A0G0HIN6</accession>
<dbReference type="AlphaFoldDB" id="A0A0G0HIN6"/>